<reference evidence="10 11" key="1">
    <citation type="submission" date="2017-05" db="EMBL/GenBank/DDBJ databases">
        <title>The genome sequence of Geobacillus thermocatenulatus DSM 730.</title>
        <authorList>
            <person name="Ramaloko W.T."/>
            <person name="Koen N."/>
            <person name="Polliack S."/>
            <person name="Aliyu H."/>
            <person name="Lebre P."/>
            <person name="Mohr T."/>
            <person name="Oswald F."/>
            <person name="Zwick M."/>
            <person name="Neumann A."/>
            <person name="Syldatk C."/>
            <person name="Cowan D."/>
            <person name="De Maayer P."/>
        </authorList>
    </citation>
    <scope>NUCLEOTIDE SEQUENCE [LARGE SCALE GENOMIC DNA]</scope>
    <source>
        <strain evidence="10 11">BGSC 93A1</strain>
    </source>
</reference>
<evidence type="ECO:0000313" key="11">
    <source>
        <dbReference type="Proteomes" id="UP000198378"/>
    </source>
</evidence>
<dbReference type="InterPro" id="IPR046953">
    <property type="entry name" value="Spore_GerAC-like_C"/>
</dbReference>
<comment type="caution">
    <text evidence="10">The sequence shown here is derived from an EMBL/GenBank/DDBJ whole genome shotgun (WGS) entry which is preliminary data.</text>
</comment>
<dbReference type="GO" id="GO:0016020">
    <property type="term" value="C:membrane"/>
    <property type="evidence" value="ECO:0007669"/>
    <property type="project" value="UniProtKB-SubCell"/>
</dbReference>
<evidence type="ECO:0000256" key="7">
    <source>
        <dbReference type="ARBA" id="ARBA00023288"/>
    </source>
</evidence>
<evidence type="ECO:0000256" key="6">
    <source>
        <dbReference type="ARBA" id="ARBA00023139"/>
    </source>
</evidence>
<dbReference type="EMBL" id="NEWK01000001">
    <property type="protein sequence ID" value="OXB89057.1"/>
    <property type="molecule type" value="Genomic_DNA"/>
</dbReference>
<dbReference type="Proteomes" id="UP000198378">
    <property type="component" value="Unassembled WGS sequence"/>
</dbReference>
<dbReference type="InterPro" id="IPR038501">
    <property type="entry name" value="Spore_GerAC_C_sf"/>
</dbReference>
<feature type="domain" description="Spore germination protein N-terminal" evidence="9">
    <location>
        <begin position="23"/>
        <end position="185"/>
    </location>
</feature>
<keyword evidence="4" id="KW-0732">Signal</keyword>
<keyword evidence="5" id="KW-0472">Membrane</keyword>
<comment type="subcellular location">
    <subcellularLocation>
        <location evidence="1">Membrane</location>
        <topology evidence="1">Lipid-anchor</topology>
    </subcellularLocation>
</comment>
<protein>
    <submittedName>
        <fullName evidence="10">Spore gernimation protein XA</fullName>
    </submittedName>
</protein>
<dbReference type="Pfam" id="PF05504">
    <property type="entry name" value="Spore_GerAC"/>
    <property type="match status" value="1"/>
</dbReference>
<dbReference type="PANTHER" id="PTHR35789:SF1">
    <property type="entry name" value="SPORE GERMINATION PROTEIN B3"/>
    <property type="match status" value="1"/>
</dbReference>
<keyword evidence="7" id="KW-0449">Lipoprotein</keyword>
<evidence type="ECO:0000256" key="3">
    <source>
        <dbReference type="ARBA" id="ARBA00022544"/>
    </source>
</evidence>
<gene>
    <name evidence="10" type="ORF">B9L19_02915</name>
</gene>
<dbReference type="GO" id="GO:0009847">
    <property type="term" value="P:spore germination"/>
    <property type="evidence" value="ECO:0007669"/>
    <property type="project" value="InterPro"/>
</dbReference>
<dbReference type="NCBIfam" id="TIGR02887">
    <property type="entry name" value="spore_ger_x_C"/>
    <property type="match status" value="1"/>
</dbReference>
<dbReference type="RefSeq" id="WP_025949926.1">
    <property type="nucleotide sequence ID" value="NZ_CP018058.1"/>
</dbReference>
<evidence type="ECO:0000313" key="10">
    <source>
        <dbReference type="EMBL" id="OXB89057.1"/>
    </source>
</evidence>
<dbReference type="AlphaFoldDB" id="A0A226QBL2"/>
<evidence type="ECO:0000256" key="5">
    <source>
        <dbReference type="ARBA" id="ARBA00023136"/>
    </source>
</evidence>
<organism evidence="10 11">
    <name type="scientific">Geobacillus thermocatenulatus</name>
    <dbReference type="NCBI Taxonomy" id="33938"/>
    <lineage>
        <taxon>Bacteria</taxon>
        <taxon>Bacillati</taxon>
        <taxon>Bacillota</taxon>
        <taxon>Bacilli</taxon>
        <taxon>Bacillales</taxon>
        <taxon>Anoxybacillaceae</taxon>
        <taxon>Geobacillus</taxon>
        <taxon>Geobacillus thermoleovorans group</taxon>
    </lineage>
</organism>
<name>A0A226QBL2_9BACL</name>
<proteinExistence type="inferred from homology"/>
<evidence type="ECO:0000256" key="2">
    <source>
        <dbReference type="ARBA" id="ARBA00007886"/>
    </source>
</evidence>
<dbReference type="PROSITE" id="PS51257">
    <property type="entry name" value="PROKAR_LIPOPROTEIN"/>
    <property type="match status" value="1"/>
</dbReference>
<sequence length="355" mass="40616">MNGKTFLLVLMAASLLSGCLRKEILDDINIESAVGFDYVSPTKIKGTVLIPIYKKEETANKTLTAVSVSTKDILEELQHKTPEPLVNGSIEVALYGKRLAEHGLFPFVDNFHRDSSIGTGLYLAVVDGTAEQLLKGHYSRQGNGIYLSNLLKHNIEQRDVPKTNLHLFLKMYYADGQDPFLPYLRQVGQDVQVEGIALFRGDRVVDYIERNNMFFFKILTDSYTEGTHTVRLQKGNYASVKNISTKRTISFSGPKTRPHLHIHLSLEGVIREHKQGPFTPSTQQAVQQQFEKEIKINASNLLRRFQEQNIDPIGLGEWAKSQYRHFSYRDFYRRYRHLPFRITADVRIRDTGIIE</sequence>
<dbReference type="PANTHER" id="PTHR35789">
    <property type="entry name" value="SPORE GERMINATION PROTEIN B3"/>
    <property type="match status" value="1"/>
</dbReference>
<feature type="domain" description="Spore germination GerAC-like C-terminal" evidence="8">
    <location>
        <begin position="194"/>
        <end position="352"/>
    </location>
</feature>
<dbReference type="KEGG" id="gtm:GT3921_04055"/>
<comment type="similarity">
    <text evidence="2">Belongs to the GerABKC lipoprotein family.</text>
</comment>
<dbReference type="Gene3D" id="3.30.300.210">
    <property type="entry name" value="Nutrient germinant receptor protein C, domain 3"/>
    <property type="match status" value="1"/>
</dbReference>
<evidence type="ECO:0000259" key="8">
    <source>
        <dbReference type="Pfam" id="PF05504"/>
    </source>
</evidence>
<evidence type="ECO:0000256" key="4">
    <source>
        <dbReference type="ARBA" id="ARBA00022729"/>
    </source>
</evidence>
<dbReference type="Pfam" id="PF25198">
    <property type="entry name" value="Spore_GerAC_N"/>
    <property type="match status" value="1"/>
</dbReference>
<keyword evidence="6" id="KW-0564">Palmitate</keyword>
<dbReference type="InterPro" id="IPR008844">
    <property type="entry name" value="Spore_GerAC-like"/>
</dbReference>
<keyword evidence="11" id="KW-1185">Reference proteome</keyword>
<evidence type="ECO:0000256" key="1">
    <source>
        <dbReference type="ARBA" id="ARBA00004635"/>
    </source>
</evidence>
<evidence type="ECO:0000259" key="9">
    <source>
        <dbReference type="Pfam" id="PF25198"/>
    </source>
</evidence>
<dbReference type="InterPro" id="IPR057336">
    <property type="entry name" value="GerAC_N"/>
</dbReference>
<accession>A0A226QBL2</accession>
<keyword evidence="3" id="KW-0309">Germination</keyword>